<organism evidence="2 3">
    <name type="scientific">Candidatus Acidifodinimicrobium mancum</name>
    <dbReference type="NCBI Taxonomy" id="2898728"/>
    <lineage>
        <taxon>Archaea</taxon>
        <taxon>Candidatus Parvarchaeota</taxon>
        <taxon>Candidatus Acidifodinimicrobiaceae</taxon>
        <taxon>Candidatus Acidifodinimicrobium</taxon>
    </lineage>
</organism>
<reference evidence="2 3" key="1">
    <citation type="submission" date="2020-09" db="EMBL/GenBank/DDBJ databases">
        <title>Genomic characterization of a novel Parvarchaeota family in acid mine drainage sediments.</title>
        <authorList>
            <person name="Luo Z.-H."/>
        </authorList>
    </citation>
    <scope>NUCLEOTIDE SEQUENCE [LARGE SCALE GENOMIC DNA]</scope>
    <source>
        <strain evidence="2">MAS1_bins.189</strain>
    </source>
</reference>
<feature type="region of interest" description="Disordered" evidence="1">
    <location>
        <begin position="1"/>
        <end position="22"/>
    </location>
</feature>
<accession>A0A8T3UVM4</accession>
<sequence length="166" mass="19260">MLFDERHPTNMSHPFRESASPLSDEEYDKGAEILGRLRSRRKGVIQEPSAPILTDKVDIRNIQEITDVLSGRKEEIASDLESILDVIKNHMVHAGYYYEFSEAFTDLDIKPSEDSKEAIDYFVSEYKAYEKASQGLHAYNADNFWYSWNETKKRKAEGEIYHANPY</sequence>
<proteinExistence type="predicted"/>
<evidence type="ECO:0000313" key="2">
    <source>
        <dbReference type="EMBL" id="MBE5728676.1"/>
    </source>
</evidence>
<dbReference type="EMBL" id="JADFAR010000028">
    <property type="protein sequence ID" value="MBE5728676.1"/>
    <property type="molecule type" value="Genomic_DNA"/>
</dbReference>
<evidence type="ECO:0000256" key="1">
    <source>
        <dbReference type="SAM" id="MobiDB-lite"/>
    </source>
</evidence>
<name>A0A8T3UVM4_9ARCH</name>
<evidence type="ECO:0000313" key="3">
    <source>
        <dbReference type="Proteomes" id="UP000718571"/>
    </source>
</evidence>
<dbReference type="AlphaFoldDB" id="A0A8T3UVM4"/>
<protein>
    <submittedName>
        <fullName evidence="2">Uncharacterized protein</fullName>
    </submittedName>
</protein>
<dbReference type="Proteomes" id="UP000718571">
    <property type="component" value="Unassembled WGS sequence"/>
</dbReference>
<gene>
    <name evidence="2" type="ORF">IHE51_02340</name>
</gene>
<comment type="caution">
    <text evidence="2">The sequence shown here is derived from an EMBL/GenBank/DDBJ whole genome shotgun (WGS) entry which is preliminary data.</text>
</comment>